<dbReference type="AlphaFoldDB" id="A0A8C5Z974"/>
<evidence type="ECO:0000256" key="2">
    <source>
        <dbReference type="SAM" id="SignalP"/>
    </source>
</evidence>
<evidence type="ECO:0000256" key="1">
    <source>
        <dbReference type="SAM" id="MobiDB-lite"/>
    </source>
</evidence>
<keyword evidence="4" id="KW-1185">Reference proteome</keyword>
<protein>
    <submittedName>
        <fullName evidence="3">Uncharacterized protein</fullName>
    </submittedName>
</protein>
<dbReference type="Ensembl" id="ENSMMMT00000012858.1">
    <property type="protein sequence ID" value="ENSMMMP00000011266.1"/>
    <property type="gene ID" value="ENSMMMG00000010042.1"/>
</dbReference>
<evidence type="ECO:0000313" key="3">
    <source>
        <dbReference type="Ensembl" id="ENSMMMP00000011266.1"/>
    </source>
</evidence>
<feature type="chain" id="PRO_5034682449" evidence="2">
    <location>
        <begin position="26"/>
        <end position="171"/>
    </location>
</feature>
<reference evidence="3" key="2">
    <citation type="submission" date="2025-09" db="UniProtKB">
        <authorList>
            <consortium name="Ensembl"/>
        </authorList>
    </citation>
    <scope>IDENTIFICATION</scope>
</reference>
<feature type="region of interest" description="Disordered" evidence="1">
    <location>
        <begin position="24"/>
        <end position="147"/>
    </location>
</feature>
<feature type="signal peptide" evidence="2">
    <location>
        <begin position="1"/>
        <end position="25"/>
    </location>
</feature>
<feature type="compositionally biased region" description="Pro residues" evidence="1">
    <location>
        <begin position="51"/>
        <end position="63"/>
    </location>
</feature>
<keyword evidence="2" id="KW-0732">Signal</keyword>
<evidence type="ECO:0000313" key="4">
    <source>
        <dbReference type="Proteomes" id="UP000694407"/>
    </source>
</evidence>
<proteinExistence type="predicted"/>
<organism evidence="3 4">
    <name type="scientific">Marmota marmota marmota</name>
    <name type="common">Alpine marmot</name>
    <dbReference type="NCBI Taxonomy" id="9994"/>
    <lineage>
        <taxon>Eukaryota</taxon>
        <taxon>Metazoa</taxon>
        <taxon>Chordata</taxon>
        <taxon>Craniata</taxon>
        <taxon>Vertebrata</taxon>
        <taxon>Euteleostomi</taxon>
        <taxon>Mammalia</taxon>
        <taxon>Eutheria</taxon>
        <taxon>Euarchontoglires</taxon>
        <taxon>Glires</taxon>
        <taxon>Rodentia</taxon>
        <taxon>Sciuromorpha</taxon>
        <taxon>Sciuridae</taxon>
        <taxon>Xerinae</taxon>
        <taxon>Marmotini</taxon>
        <taxon>Marmota</taxon>
    </lineage>
</organism>
<sequence>SPPKLLSLRPAHILILLPFWALASPRPTGGTVRGLSESSGPQVKDLCEAPNPSPFPAGTPHPSQPKLTQAALPQRELAQSPGRWHPSPSLPTHSPGAGVSTAGRRTAAPWRQPSPSGFVSLQPNSPEKQPTTSPRLAPAVTSRSPGPAVCAPAASHLLAPVPDGPLPLPLS</sequence>
<accession>A0A8C5Z974</accession>
<dbReference type="Proteomes" id="UP000694407">
    <property type="component" value="Unplaced"/>
</dbReference>
<feature type="compositionally biased region" description="Polar residues" evidence="1">
    <location>
        <begin position="113"/>
        <end position="134"/>
    </location>
</feature>
<name>A0A8C5Z974_MARMA</name>
<reference evidence="3" key="1">
    <citation type="submission" date="2025-08" db="UniProtKB">
        <authorList>
            <consortium name="Ensembl"/>
        </authorList>
    </citation>
    <scope>IDENTIFICATION</scope>
</reference>